<dbReference type="Gene3D" id="1.10.287.950">
    <property type="entry name" value="Methyl-accepting chemotaxis protein"/>
    <property type="match status" value="1"/>
</dbReference>
<feature type="transmembrane region" description="Helical" evidence="4">
    <location>
        <begin position="188"/>
        <end position="208"/>
    </location>
</feature>
<evidence type="ECO:0000256" key="1">
    <source>
        <dbReference type="ARBA" id="ARBA00022500"/>
    </source>
</evidence>
<dbReference type="InterPro" id="IPR051310">
    <property type="entry name" value="MCP_chemotaxis"/>
</dbReference>
<dbReference type="Gene3D" id="3.30.450.20">
    <property type="entry name" value="PAS domain"/>
    <property type="match status" value="1"/>
</dbReference>
<protein>
    <submittedName>
        <fullName evidence="7">Methyl-accepting chemotaxis protein</fullName>
    </submittedName>
</protein>
<dbReference type="GO" id="GO:0007165">
    <property type="term" value="P:signal transduction"/>
    <property type="evidence" value="ECO:0007669"/>
    <property type="project" value="UniProtKB-KW"/>
</dbReference>
<sequence length="845" mass="93089">MNDITRSIRNFTFQFILITEVIGFSLAIGASIVFFRSFLELDSNQLQSAIRLTLGVSVFTLAFTVYSDLRKLKPILKYRKVVEQGIIDRETAFAAQKSLTRLPLFHAIEISARIFVTATLIILLRSFTSSVEIADFYNLFAITTILSLSLGVYTFLTTEKLTTQLIESGAFSVIDPSSLLKIRLTTSLTMIFIFIVLILAVGVSSLVYKFNYAAVRKSYFNQMINVNETLHILTESIFDEMKSDAEKLIHDPIFLSYAENYKLSEAERFLETLLSRSPKYESISLLQAEGESWRILSRTGTLAKDGESLLNQFRLPSENKVLESVSAERTFVSEPTASPVSGTPVVLVLAPISSNAKLYVAYSLRIADLTSKLIGSIQIGKTGYPGLLGATEVVLNHVNPALNLKRLQDFPFYEQVKDYQDNVPVRYLFGGKYKYMILLKNKKYGFITFASVENEEITGEAIVAVYAMAVISFFGLILIGILIHIILRKKLKPLEESQDVLESMAEGNLTQSLKVLALDEIGEMSISINSFNKKVKTVLGKIINASNNLATSSDEMSGALNFISDNAQNQAASSEQISASIEEISAGMDGVEAQTKEQVGLLNKLASDMRLFSDSIHETSNNLDKTLFEVEKITQDAKKGGSSLELTNQSITKISRSSEDIAGVIEIINTISEQIHLLALNAAIEAARAGAAGKGFAVVADEISKLADKTTNSIKDIEQIIQSNEAEIGIGIQNITDTVTVISGIIAGISEINSQMKVVNQFMEHQLSKNDQMNFTAKEVKDRSDVIQGAVREQKIAIEEISRTITTINDLNQSSAASSEELSSSSIGLAKLAEDLKREVEFFKL</sequence>
<feature type="transmembrane region" description="Helical" evidence="4">
    <location>
        <begin position="104"/>
        <end position="124"/>
    </location>
</feature>
<reference evidence="7 8" key="1">
    <citation type="journal article" date="2019" name="PLoS Negl. Trop. Dis.">
        <title>Revisiting the worldwide diversity of Leptospira species in the environment.</title>
        <authorList>
            <person name="Vincent A.T."/>
            <person name="Schiettekatte O."/>
            <person name="Bourhy P."/>
            <person name="Veyrier F.J."/>
            <person name="Picardeau M."/>
        </authorList>
    </citation>
    <scope>NUCLEOTIDE SEQUENCE [LARGE SCALE GENOMIC DNA]</scope>
    <source>
        <strain evidence="7 8">201702445</strain>
    </source>
</reference>
<dbReference type="RefSeq" id="WP_135574964.1">
    <property type="nucleotide sequence ID" value="NZ_RQGK01000011.1"/>
</dbReference>
<dbReference type="GO" id="GO:0006935">
    <property type="term" value="P:chemotaxis"/>
    <property type="evidence" value="ECO:0007669"/>
    <property type="project" value="UniProtKB-KW"/>
</dbReference>
<dbReference type="SMART" id="SM00304">
    <property type="entry name" value="HAMP"/>
    <property type="match status" value="1"/>
</dbReference>
<accession>A0A6N4QK23</accession>
<evidence type="ECO:0000256" key="2">
    <source>
        <dbReference type="ARBA" id="ARBA00029447"/>
    </source>
</evidence>
<dbReference type="GO" id="GO:0004888">
    <property type="term" value="F:transmembrane signaling receptor activity"/>
    <property type="evidence" value="ECO:0007669"/>
    <property type="project" value="TreeGrafter"/>
</dbReference>
<evidence type="ECO:0000259" key="5">
    <source>
        <dbReference type="PROSITE" id="PS50111"/>
    </source>
</evidence>
<dbReference type="Proteomes" id="UP000297613">
    <property type="component" value="Unassembled WGS sequence"/>
</dbReference>
<evidence type="ECO:0000256" key="3">
    <source>
        <dbReference type="PROSITE-ProRule" id="PRU00284"/>
    </source>
</evidence>
<dbReference type="InterPro" id="IPR003660">
    <property type="entry name" value="HAMP_dom"/>
</dbReference>
<dbReference type="SMART" id="SM00283">
    <property type="entry name" value="MA"/>
    <property type="match status" value="1"/>
</dbReference>
<evidence type="ECO:0000259" key="6">
    <source>
        <dbReference type="PROSITE" id="PS50885"/>
    </source>
</evidence>
<organism evidence="7 8">
    <name type="scientific">Leptospira yasudae</name>
    <dbReference type="NCBI Taxonomy" id="2202201"/>
    <lineage>
        <taxon>Bacteria</taxon>
        <taxon>Pseudomonadati</taxon>
        <taxon>Spirochaetota</taxon>
        <taxon>Spirochaetia</taxon>
        <taxon>Leptospirales</taxon>
        <taxon>Leptospiraceae</taxon>
        <taxon>Leptospira</taxon>
    </lineage>
</organism>
<dbReference type="PROSITE" id="PS50111">
    <property type="entry name" value="CHEMOTAXIS_TRANSDUC_2"/>
    <property type="match status" value="1"/>
</dbReference>
<feature type="transmembrane region" description="Helical" evidence="4">
    <location>
        <begin position="463"/>
        <end position="487"/>
    </location>
</feature>
<dbReference type="PANTHER" id="PTHR43531:SF11">
    <property type="entry name" value="METHYL-ACCEPTING CHEMOTAXIS PROTEIN 3"/>
    <property type="match status" value="1"/>
</dbReference>
<evidence type="ECO:0000256" key="4">
    <source>
        <dbReference type="SAM" id="Phobius"/>
    </source>
</evidence>
<keyword evidence="4" id="KW-0472">Membrane</keyword>
<name>A0A6N4QK23_9LEPT</name>
<feature type="transmembrane region" description="Helical" evidence="4">
    <location>
        <begin position="12"/>
        <end position="36"/>
    </location>
</feature>
<evidence type="ECO:0000313" key="7">
    <source>
        <dbReference type="EMBL" id="TGL79307.1"/>
    </source>
</evidence>
<keyword evidence="3" id="KW-0807">Transducer</keyword>
<dbReference type="Pfam" id="PF00015">
    <property type="entry name" value="MCPsignal"/>
    <property type="match status" value="1"/>
</dbReference>
<keyword evidence="1" id="KW-0145">Chemotaxis</keyword>
<keyword evidence="4" id="KW-1133">Transmembrane helix</keyword>
<evidence type="ECO:0000313" key="8">
    <source>
        <dbReference type="Proteomes" id="UP000297613"/>
    </source>
</evidence>
<dbReference type="GO" id="GO:0005886">
    <property type="term" value="C:plasma membrane"/>
    <property type="evidence" value="ECO:0007669"/>
    <property type="project" value="TreeGrafter"/>
</dbReference>
<dbReference type="CDD" id="cd06225">
    <property type="entry name" value="HAMP"/>
    <property type="match status" value="1"/>
</dbReference>
<proteinExistence type="inferred from homology"/>
<dbReference type="PANTHER" id="PTHR43531">
    <property type="entry name" value="PROTEIN ICFG"/>
    <property type="match status" value="1"/>
</dbReference>
<feature type="transmembrane region" description="Helical" evidence="4">
    <location>
        <begin position="136"/>
        <end position="156"/>
    </location>
</feature>
<gene>
    <name evidence="7" type="ORF">EHQ83_18910</name>
</gene>
<comment type="similarity">
    <text evidence="2">Belongs to the methyl-accepting chemotaxis (MCP) protein family.</text>
</comment>
<dbReference type="SUPFAM" id="SSF58104">
    <property type="entry name" value="Methyl-accepting chemotaxis protein (MCP) signaling domain"/>
    <property type="match status" value="1"/>
</dbReference>
<dbReference type="AlphaFoldDB" id="A0A6N4QK23"/>
<dbReference type="InterPro" id="IPR004089">
    <property type="entry name" value="MCPsignal_dom"/>
</dbReference>
<dbReference type="PROSITE" id="PS50885">
    <property type="entry name" value="HAMP"/>
    <property type="match status" value="1"/>
</dbReference>
<feature type="domain" description="Methyl-accepting transducer" evidence="5">
    <location>
        <begin position="573"/>
        <end position="809"/>
    </location>
</feature>
<dbReference type="EMBL" id="RQGM01000076">
    <property type="protein sequence ID" value="TGL79307.1"/>
    <property type="molecule type" value="Genomic_DNA"/>
</dbReference>
<comment type="caution">
    <text evidence="7">The sequence shown here is derived from an EMBL/GenBank/DDBJ whole genome shotgun (WGS) entry which is preliminary data.</text>
</comment>
<feature type="domain" description="HAMP" evidence="6">
    <location>
        <begin position="488"/>
        <end position="540"/>
    </location>
</feature>
<keyword evidence="4" id="KW-0812">Transmembrane</keyword>